<evidence type="ECO:0000256" key="5">
    <source>
        <dbReference type="ARBA" id="ARBA00022692"/>
    </source>
</evidence>
<dbReference type="InterPro" id="IPR050351">
    <property type="entry name" value="BphY/WalK/GraS-like"/>
</dbReference>
<dbReference type="GO" id="GO:0005524">
    <property type="term" value="F:ATP binding"/>
    <property type="evidence" value="ECO:0007669"/>
    <property type="project" value="UniProtKB-KW"/>
</dbReference>
<dbReference type="NCBIfam" id="TIGR00229">
    <property type="entry name" value="sensory_box"/>
    <property type="match status" value="1"/>
</dbReference>
<dbReference type="SUPFAM" id="SSF47384">
    <property type="entry name" value="Homodimeric domain of signal transducing histidine kinase"/>
    <property type="match status" value="1"/>
</dbReference>
<feature type="domain" description="PAS" evidence="12">
    <location>
        <begin position="324"/>
        <end position="393"/>
    </location>
</feature>
<dbReference type="GO" id="GO:0007234">
    <property type="term" value="P:osmosensory signaling via phosphorelay pathway"/>
    <property type="evidence" value="ECO:0007669"/>
    <property type="project" value="TreeGrafter"/>
</dbReference>
<evidence type="ECO:0000256" key="2">
    <source>
        <dbReference type="ARBA" id="ARBA00004141"/>
    </source>
</evidence>
<keyword evidence="5" id="KW-0812">Transmembrane</keyword>
<reference evidence="14 15" key="1">
    <citation type="submission" date="2019-12" db="EMBL/GenBank/DDBJ databases">
        <title>Halocatena pleomorpha gen. nov. sp. nov., an extremely halophilic archaeon of family Halobacteriaceae isolated from saltpan soil.</title>
        <authorList>
            <person name="Pal Y."/>
            <person name="Verma A."/>
            <person name="Krishnamurthi S."/>
            <person name="Kumar P."/>
        </authorList>
    </citation>
    <scope>NUCLEOTIDE SEQUENCE [LARGE SCALE GENOMIC DNA]</scope>
    <source>
        <strain evidence="14 15">JCM 16495</strain>
    </source>
</reference>
<evidence type="ECO:0000259" key="12">
    <source>
        <dbReference type="PROSITE" id="PS50112"/>
    </source>
</evidence>
<evidence type="ECO:0000256" key="8">
    <source>
        <dbReference type="ARBA" id="ARBA00022840"/>
    </source>
</evidence>
<dbReference type="Pfam" id="PF00989">
    <property type="entry name" value="PAS"/>
    <property type="match status" value="1"/>
</dbReference>
<dbReference type="AlphaFoldDB" id="A0A6B0GQA4"/>
<dbReference type="GO" id="GO:0000155">
    <property type="term" value="F:phosphorelay sensor kinase activity"/>
    <property type="evidence" value="ECO:0007669"/>
    <property type="project" value="InterPro"/>
</dbReference>
<evidence type="ECO:0000256" key="3">
    <source>
        <dbReference type="ARBA" id="ARBA00012438"/>
    </source>
</evidence>
<dbReference type="InterPro" id="IPR013767">
    <property type="entry name" value="PAS_fold"/>
</dbReference>
<dbReference type="CDD" id="cd00130">
    <property type="entry name" value="PAS"/>
    <property type="match status" value="1"/>
</dbReference>
<keyword evidence="8" id="KW-0067">ATP-binding</keyword>
<dbReference type="GO" id="GO:0016020">
    <property type="term" value="C:membrane"/>
    <property type="evidence" value="ECO:0007669"/>
    <property type="project" value="UniProtKB-SubCell"/>
</dbReference>
<dbReference type="InterPro" id="IPR029016">
    <property type="entry name" value="GAF-like_dom_sf"/>
</dbReference>
<dbReference type="InterPro" id="IPR000014">
    <property type="entry name" value="PAS"/>
</dbReference>
<comment type="caution">
    <text evidence="14">The sequence shown here is derived from an EMBL/GenBank/DDBJ whole genome shotgun (WGS) entry which is preliminary data.</text>
</comment>
<dbReference type="GO" id="GO:0000156">
    <property type="term" value="F:phosphorelay response regulator activity"/>
    <property type="evidence" value="ECO:0007669"/>
    <property type="project" value="TreeGrafter"/>
</dbReference>
<keyword evidence="11" id="KW-0472">Membrane</keyword>
<dbReference type="Gene3D" id="3.30.450.20">
    <property type="entry name" value="PAS domain"/>
    <property type="match status" value="1"/>
</dbReference>
<dbReference type="PROSITE" id="PS50112">
    <property type="entry name" value="PAS"/>
    <property type="match status" value="1"/>
</dbReference>
<accession>A0A6B0GQA4</accession>
<proteinExistence type="predicted"/>
<dbReference type="SUPFAM" id="SSF55785">
    <property type="entry name" value="PYP-like sensor domain (PAS domain)"/>
    <property type="match status" value="1"/>
</dbReference>
<dbReference type="PROSITE" id="PS50113">
    <property type="entry name" value="PAC"/>
    <property type="match status" value="1"/>
</dbReference>
<keyword evidence="7" id="KW-0418">Kinase</keyword>
<dbReference type="Pfam" id="PF13185">
    <property type="entry name" value="GAF_2"/>
    <property type="match status" value="2"/>
</dbReference>
<dbReference type="SMART" id="SM00388">
    <property type="entry name" value="HisKA"/>
    <property type="match status" value="1"/>
</dbReference>
<evidence type="ECO:0000256" key="10">
    <source>
        <dbReference type="ARBA" id="ARBA00023012"/>
    </source>
</evidence>
<dbReference type="GO" id="GO:0030295">
    <property type="term" value="F:protein kinase activator activity"/>
    <property type="evidence" value="ECO:0007669"/>
    <property type="project" value="TreeGrafter"/>
</dbReference>
<dbReference type="InterPro" id="IPR035965">
    <property type="entry name" value="PAS-like_dom_sf"/>
</dbReference>
<evidence type="ECO:0000256" key="11">
    <source>
        <dbReference type="ARBA" id="ARBA00023136"/>
    </source>
</evidence>
<dbReference type="SUPFAM" id="SSF55781">
    <property type="entry name" value="GAF domain-like"/>
    <property type="match status" value="2"/>
</dbReference>
<dbReference type="InterPro" id="IPR036097">
    <property type="entry name" value="HisK_dim/P_sf"/>
</dbReference>
<evidence type="ECO:0000256" key="9">
    <source>
        <dbReference type="ARBA" id="ARBA00022989"/>
    </source>
</evidence>
<evidence type="ECO:0000259" key="13">
    <source>
        <dbReference type="PROSITE" id="PS50113"/>
    </source>
</evidence>
<gene>
    <name evidence="14" type="ORF">GQS65_17480</name>
</gene>
<dbReference type="RefSeq" id="WP_158205914.1">
    <property type="nucleotide sequence ID" value="NZ_WSZK01000034.1"/>
</dbReference>
<dbReference type="InterPro" id="IPR000700">
    <property type="entry name" value="PAS-assoc_C"/>
</dbReference>
<keyword evidence="9" id="KW-1133">Transmembrane helix</keyword>
<dbReference type="SMART" id="SM00065">
    <property type="entry name" value="GAF"/>
    <property type="match status" value="2"/>
</dbReference>
<keyword evidence="10" id="KW-0902">Two-component regulatory system</keyword>
<sequence>MGTDESGAQVAFVAVESAVVRSLSTAFDTVDGLAYRRASSLESLVALDDPPHCVVIGTDDERPGSRIEQVVETADTAVVAVHDGPLGDETLDRLTTAGAADVLTTEGLDGRATLAARRIEQLARARRTIRADRSSQGTRADGRHVGSDDAVAAERLQRDRAFLYSFLDVTMDPEASFDEQASALLELCCETLGFEMGVLSRVSDDDYEIRSVHAPGEHIAAGATFDLDGTYCKRVVDSASVEWFLDAADAGAVEKRAYCEMGMESYLGLPVTVGEGLYGTVCLASEEPRTDPVTDADVALFRLVAEWVGSDLLRARRQRELEALTDRLESLVEAIPLAVVGVSDDWTVTRWNPGAEAMFGYEAEEVVGEDYPLVPAAESADAEEMRRRTFDDEQYHGKSIRRLTRDGDVLDLRLSTAPFRTADGDVGEVYGVMDDVTELREFERKLRALQTTTSELNVAADAEEIRRVAVDAAADVLGYPLAAFWRYDEDDQCLDPTTRSEAARERLGRLPVLGPDDERLWSAFRAGECVLYDDLSVVDPTYQGVRSGIAVPIGDHGVLGAGSPVEDEYDEQDLELVRILGAAAEAALTRADRERRLRETNERLDEFASVVAHDLRTPLTAAVGFLDIARETGDDEHFDRIKDAHDRMTDLIEDLLALARTTDRTL</sequence>
<name>A0A6B0GQA4_9EURY</name>
<evidence type="ECO:0000256" key="1">
    <source>
        <dbReference type="ARBA" id="ARBA00000085"/>
    </source>
</evidence>
<dbReference type="InterPro" id="IPR003661">
    <property type="entry name" value="HisK_dim/P_dom"/>
</dbReference>
<dbReference type="GO" id="GO:0006355">
    <property type="term" value="P:regulation of DNA-templated transcription"/>
    <property type="evidence" value="ECO:0007669"/>
    <property type="project" value="InterPro"/>
</dbReference>
<feature type="domain" description="PAC" evidence="13">
    <location>
        <begin position="396"/>
        <end position="448"/>
    </location>
</feature>
<evidence type="ECO:0000256" key="4">
    <source>
        <dbReference type="ARBA" id="ARBA00022679"/>
    </source>
</evidence>
<dbReference type="Proteomes" id="UP000451471">
    <property type="component" value="Unassembled WGS sequence"/>
</dbReference>
<keyword evidence="4" id="KW-0808">Transferase</keyword>
<evidence type="ECO:0000256" key="6">
    <source>
        <dbReference type="ARBA" id="ARBA00022741"/>
    </source>
</evidence>
<dbReference type="InterPro" id="IPR003018">
    <property type="entry name" value="GAF"/>
</dbReference>
<dbReference type="SMART" id="SM00091">
    <property type="entry name" value="PAS"/>
    <property type="match status" value="1"/>
</dbReference>
<dbReference type="OrthoDB" id="230688at2157"/>
<dbReference type="Gene3D" id="3.30.450.40">
    <property type="match status" value="2"/>
</dbReference>
<dbReference type="Gene3D" id="1.10.287.130">
    <property type="match status" value="1"/>
</dbReference>
<evidence type="ECO:0000313" key="14">
    <source>
        <dbReference type="EMBL" id="MWG36251.1"/>
    </source>
</evidence>
<dbReference type="PANTHER" id="PTHR42878:SF7">
    <property type="entry name" value="SENSOR HISTIDINE KINASE GLRK"/>
    <property type="match status" value="1"/>
</dbReference>
<dbReference type="EMBL" id="WSZK01000034">
    <property type="protein sequence ID" value="MWG36251.1"/>
    <property type="molecule type" value="Genomic_DNA"/>
</dbReference>
<protein>
    <recommendedName>
        <fullName evidence="3">histidine kinase</fullName>
        <ecNumber evidence="3">2.7.13.3</ecNumber>
    </recommendedName>
</protein>
<keyword evidence="6" id="KW-0547">Nucleotide-binding</keyword>
<comment type="subcellular location">
    <subcellularLocation>
        <location evidence="2">Membrane</location>
        <topology evidence="2">Multi-pass membrane protein</topology>
    </subcellularLocation>
</comment>
<dbReference type="PANTHER" id="PTHR42878">
    <property type="entry name" value="TWO-COMPONENT HISTIDINE KINASE"/>
    <property type="match status" value="1"/>
</dbReference>
<keyword evidence="15" id="KW-1185">Reference proteome</keyword>
<dbReference type="EC" id="2.7.13.3" evidence="3"/>
<evidence type="ECO:0000256" key="7">
    <source>
        <dbReference type="ARBA" id="ARBA00022777"/>
    </source>
</evidence>
<evidence type="ECO:0000313" key="15">
    <source>
        <dbReference type="Proteomes" id="UP000451471"/>
    </source>
</evidence>
<dbReference type="Pfam" id="PF00512">
    <property type="entry name" value="HisKA"/>
    <property type="match status" value="1"/>
</dbReference>
<dbReference type="CDD" id="cd00082">
    <property type="entry name" value="HisKA"/>
    <property type="match status" value="1"/>
</dbReference>
<feature type="non-terminal residue" evidence="14">
    <location>
        <position position="666"/>
    </location>
</feature>
<comment type="catalytic activity">
    <reaction evidence="1">
        <text>ATP + protein L-histidine = ADP + protein N-phospho-L-histidine.</text>
        <dbReference type="EC" id="2.7.13.3"/>
    </reaction>
</comment>
<organism evidence="14 15">
    <name type="scientific">Halomarina oriensis</name>
    <dbReference type="NCBI Taxonomy" id="671145"/>
    <lineage>
        <taxon>Archaea</taxon>
        <taxon>Methanobacteriati</taxon>
        <taxon>Methanobacteriota</taxon>
        <taxon>Stenosarchaea group</taxon>
        <taxon>Halobacteria</taxon>
        <taxon>Halobacteriales</taxon>
        <taxon>Natronomonadaceae</taxon>
        <taxon>Halomarina</taxon>
    </lineage>
</organism>